<keyword evidence="2" id="KW-1185">Reference proteome</keyword>
<organism evidence="1 2">
    <name type="scientific">Peptoniphilus stercorisuis</name>
    <dbReference type="NCBI Taxonomy" id="1436965"/>
    <lineage>
        <taxon>Bacteria</taxon>
        <taxon>Bacillati</taxon>
        <taxon>Bacillota</taxon>
        <taxon>Tissierellia</taxon>
        <taxon>Tissierellales</taxon>
        <taxon>Peptoniphilaceae</taxon>
        <taxon>Peptoniphilus</taxon>
    </lineage>
</organism>
<dbReference type="Proteomes" id="UP001519306">
    <property type="component" value="Unassembled WGS sequence"/>
</dbReference>
<protein>
    <submittedName>
        <fullName evidence="1">Transcriptional regulator with XRE-family HTH domain</fullName>
    </submittedName>
</protein>
<evidence type="ECO:0000313" key="1">
    <source>
        <dbReference type="EMBL" id="MBP2026041.1"/>
    </source>
</evidence>
<comment type="caution">
    <text evidence="1">The sequence shown here is derived from an EMBL/GenBank/DDBJ whole genome shotgun (WGS) entry which is preliminary data.</text>
</comment>
<dbReference type="RefSeq" id="WP_210061890.1">
    <property type="nucleotide sequence ID" value="NZ_JAGGLJ010000018.1"/>
</dbReference>
<proteinExistence type="predicted"/>
<reference evidence="1 2" key="1">
    <citation type="submission" date="2021-03" db="EMBL/GenBank/DDBJ databases">
        <title>Genomic Encyclopedia of Type Strains, Phase IV (KMG-IV): sequencing the most valuable type-strain genomes for metagenomic binning, comparative biology and taxonomic classification.</title>
        <authorList>
            <person name="Goeker M."/>
        </authorList>
    </citation>
    <scope>NUCLEOTIDE SEQUENCE [LARGE SCALE GENOMIC DNA]</scope>
    <source>
        <strain evidence="1 2">DSM 27563</strain>
    </source>
</reference>
<evidence type="ECO:0000313" key="2">
    <source>
        <dbReference type="Proteomes" id="UP001519306"/>
    </source>
</evidence>
<dbReference type="InterPro" id="IPR010982">
    <property type="entry name" value="Lambda_DNA-bd_dom_sf"/>
</dbReference>
<gene>
    <name evidence="1" type="ORF">J2Z71_001595</name>
</gene>
<name>A0ABS4KFX3_9FIRM</name>
<dbReference type="EMBL" id="JAGGLJ010000018">
    <property type="protein sequence ID" value="MBP2026041.1"/>
    <property type="molecule type" value="Genomic_DNA"/>
</dbReference>
<sequence length="500" mass="58910">MDMTYSETLKKLFEFTDVKLSVLAKALDYDISYISKWCNGSKIPSVKSINSINKKASSIFAKAICEDNKEYNFYIEFSLIPPSFSNKTAQEEIESQINTLLKNTYRKICNIESLEEDSGEIKFLIGSRSIYPFINNSLNKLLLKSFEEDIDIYTSFDIFSYNAKFVLEILEKSNSNFRKITIHLGYSLDKNIPSYENMLKIYSILCKYPNVNIEIYNKSKFTYKNFFIIKDKFFFDFSLDSEAFIQTMTYGDSESATEEYFDFLIDNFKEENLILELTYSKSVSSTNFRTNFYSGDNFYFFCNYGFEFLLPPELILEIAQNSYIKTKSKDEMLEIMKIKITWEEIFENSNINFFILKSTLFDYLEDGNILCCNTRYTVPAEKRQKHYNQVLKLMKENPNIKFYIIDDFSWDIMASQKIFSLYYNDSKLFFKNNTIPSKGHDPSISILRNSNFSKIVLEAFEEIKKSPNCIEYNSEKLEQAYKKYGQMFKYIQIAKDSIEK</sequence>
<accession>A0ABS4KFX3</accession>
<dbReference type="SUPFAM" id="SSF47413">
    <property type="entry name" value="lambda repressor-like DNA-binding domains"/>
    <property type="match status" value="1"/>
</dbReference>